<dbReference type="InterPro" id="IPR055206">
    <property type="entry name" value="DEXQc_SUV3"/>
</dbReference>
<dbReference type="CDD" id="cd18805">
    <property type="entry name" value="SF2_C_suv3"/>
    <property type="match status" value="1"/>
</dbReference>
<reference evidence="12 13" key="1">
    <citation type="journal article" date="2011" name="Proc. Natl. Acad. Sci. U.S.A.">
        <title>Evolutionary erosion of yeast sex chromosomes by mating-type switching accidents.</title>
        <authorList>
            <person name="Gordon J.L."/>
            <person name="Armisen D."/>
            <person name="Proux-Wera E."/>
            <person name="Oheigeartaigh S.S."/>
            <person name="Byrne K.P."/>
            <person name="Wolfe K.H."/>
        </authorList>
    </citation>
    <scope>NUCLEOTIDE SEQUENCE [LARGE SCALE GENOMIC DNA]</scope>
    <source>
        <strain evidence="13">ATCC 24235 / CBS 4417 / NBRC 1672 / NRRL Y-8282 / UCD 70-5</strain>
    </source>
</reference>
<comment type="subcellular location">
    <subcellularLocation>
        <location evidence="1">Mitochondrion</location>
    </subcellularLocation>
</comment>
<keyword evidence="13" id="KW-1185">Reference proteome</keyword>
<dbReference type="GO" id="GO:0000965">
    <property type="term" value="P:mitochondrial RNA 3'-end processing"/>
    <property type="evidence" value="ECO:0007669"/>
    <property type="project" value="TreeGrafter"/>
</dbReference>
<evidence type="ECO:0000256" key="1">
    <source>
        <dbReference type="ARBA" id="ARBA00004173"/>
    </source>
</evidence>
<dbReference type="InterPro" id="IPR027417">
    <property type="entry name" value="P-loop_NTPase"/>
</dbReference>
<accession>G8C005</accession>
<dbReference type="KEGG" id="tpf:TPHA_0L01260"/>
<dbReference type="Gene3D" id="1.20.272.40">
    <property type="match status" value="1"/>
</dbReference>
<evidence type="ECO:0000256" key="2">
    <source>
        <dbReference type="ARBA" id="ARBA00012552"/>
    </source>
</evidence>
<keyword evidence="4" id="KW-0378">Hydrolase</keyword>
<feature type="domain" description="Helicase C-terminal" evidence="11">
    <location>
        <begin position="393"/>
        <end position="552"/>
    </location>
</feature>
<keyword evidence="3" id="KW-0547">Nucleotide-binding</keyword>
<dbReference type="SMART" id="SM00487">
    <property type="entry name" value="DEXDc"/>
    <property type="match status" value="1"/>
</dbReference>
<dbReference type="Proteomes" id="UP000005666">
    <property type="component" value="Chromosome 12"/>
</dbReference>
<dbReference type="GO" id="GO:0005524">
    <property type="term" value="F:ATP binding"/>
    <property type="evidence" value="ECO:0007669"/>
    <property type="project" value="UniProtKB-KW"/>
</dbReference>
<comment type="catalytic activity">
    <reaction evidence="9">
        <text>ATP + H2O = ADP + phosphate + H(+)</text>
        <dbReference type="Rhea" id="RHEA:13065"/>
        <dbReference type="ChEBI" id="CHEBI:15377"/>
        <dbReference type="ChEBI" id="CHEBI:15378"/>
        <dbReference type="ChEBI" id="CHEBI:30616"/>
        <dbReference type="ChEBI" id="CHEBI:43474"/>
        <dbReference type="ChEBI" id="CHEBI:456216"/>
        <dbReference type="EC" id="3.6.4.13"/>
    </reaction>
</comment>
<dbReference type="GeneID" id="11531621"/>
<evidence type="ECO:0000256" key="10">
    <source>
        <dbReference type="ARBA" id="ARBA00071444"/>
    </source>
</evidence>
<evidence type="ECO:0000256" key="9">
    <source>
        <dbReference type="ARBA" id="ARBA00047984"/>
    </source>
</evidence>
<dbReference type="GO" id="GO:0000957">
    <property type="term" value="P:mitochondrial RNA catabolic process"/>
    <property type="evidence" value="ECO:0007669"/>
    <property type="project" value="EnsemblFungi"/>
</dbReference>
<dbReference type="PANTHER" id="PTHR12131">
    <property type="entry name" value="ATP-DEPENDENT RNA AND DNA HELICASE"/>
    <property type="match status" value="1"/>
</dbReference>
<keyword evidence="5" id="KW-0347">Helicase</keyword>
<dbReference type="PROSITE" id="PS51194">
    <property type="entry name" value="HELICASE_CTER"/>
    <property type="match status" value="1"/>
</dbReference>
<dbReference type="GO" id="GO:0000372">
    <property type="term" value="P:Group I intron splicing"/>
    <property type="evidence" value="ECO:0007669"/>
    <property type="project" value="EnsemblFungi"/>
</dbReference>
<dbReference type="OrthoDB" id="6692397at2759"/>
<dbReference type="InterPro" id="IPR044774">
    <property type="entry name" value="Suv3_DEXQc"/>
</dbReference>
<dbReference type="GO" id="GO:0045025">
    <property type="term" value="C:mitochondrial degradosome"/>
    <property type="evidence" value="ECO:0007669"/>
    <property type="project" value="EnsemblFungi"/>
</dbReference>
<name>G8C005_TETPH</name>
<proteinExistence type="predicted"/>
<dbReference type="Pfam" id="PF22527">
    <property type="entry name" value="DEXQc_Suv3"/>
    <property type="match status" value="1"/>
</dbReference>
<dbReference type="GO" id="GO:0008859">
    <property type="term" value="F:exoribonuclease II activity"/>
    <property type="evidence" value="ECO:0007669"/>
    <property type="project" value="EnsemblFungi"/>
</dbReference>
<dbReference type="AlphaFoldDB" id="G8C005"/>
<dbReference type="GO" id="GO:0003724">
    <property type="term" value="F:RNA helicase activity"/>
    <property type="evidence" value="ECO:0007669"/>
    <property type="project" value="UniProtKB-EC"/>
</dbReference>
<dbReference type="Gene3D" id="1.20.58.1080">
    <property type="match status" value="1"/>
</dbReference>
<dbReference type="Gene3D" id="3.40.50.300">
    <property type="entry name" value="P-loop containing nucleotide triphosphate hydrolases"/>
    <property type="match status" value="2"/>
</dbReference>
<evidence type="ECO:0000256" key="3">
    <source>
        <dbReference type="ARBA" id="ARBA00022741"/>
    </source>
</evidence>
<dbReference type="InterPro" id="IPR050699">
    <property type="entry name" value="RNA-DNA_Helicase"/>
</dbReference>
<dbReference type="InterPro" id="IPR022192">
    <property type="entry name" value="SUV3_C"/>
</dbReference>
<dbReference type="FunFam" id="3.40.50.300:FF:000269">
    <property type="entry name" value="ATP-dependent RNA helicase SUPV3L1, mitochondrial"/>
    <property type="match status" value="1"/>
</dbReference>
<evidence type="ECO:0000313" key="12">
    <source>
        <dbReference type="EMBL" id="CCE65483.1"/>
    </source>
</evidence>
<evidence type="ECO:0000256" key="7">
    <source>
        <dbReference type="ARBA" id="ARBA00022946"/>
    </source>
</evidence>
<evidence type="ECO:0000256" key="6">
    <source>
        <dbReference type="ARBA" id="ARBA00022840"/>
    </source>
</evidence>
<dbReference type="Pfam" id="PF00271">
    <property type="entry name" value="Helicase_C"/>
    <property type="match status" value="1"/>
</dbReference>
<dbReference type="InterPro" id="IPR001650">
    <property type="entry name" value="Helicase_C-like"/>
</dbReference>
<dbReference type="OMA" id="FCEMIIF"/>
<dbReference type="SMART" id="SM00490">
    <property type="entry name" value="HELICc"/>
    <property type="match status" value="1"/>
</dbReference>
<dbReference type="CDD" id="cd17913">
    <property type="entry name" value="DEXQc_Suv3"/>
    <property type="match status" value="1"/>
</dbReference>
<protein>
    <recommendedName>
        <fullName evidence="10">ATP-dependent RNA helicase SUV3, mitochondrial</fullName>
        <ecNumber evidence="2">3.6.4.13</ecNumber>
    </recommendedName>
</protein>
<organism evidence="12 13">
    <name type="scientific">Tetrapisispora phaffii (strain ATCC 24235 / CBS 4417 / NBRC 1672 / NRRL Y-8282 / UCD 70-5)</name>
    <name type="common">Yeast</name>
    <name type="synonym">Fabospora phaffii</name>
    <dbReference type="NCBI Taxonomy" id="1071381"/>
    <lineage>
        <taxon>Eukaryota</taxon>
        <taxon>Fungi</taxon>
        <taxon>Dikarya</taxon>
        <taxon>Ascomycota</taxon>
        <taxon>Saccharomycotina</taxon>
        <taxon>Saccharomycetes</taxon>
        <taxon>Saccharomycetales</taxon>
        <taxon>Saccharomycetaceae</taxon>
        <taxon>Tetrapisispora</taxon>
    </lineage>
</organism>
<keyword evidence="7" id="KW-0809">Transit peptide</keyword>
<keyword evidence="6" id="KW-0067">ATP-binding</keyword>
<evidence type="ECO:0000256" key="5">
    <source>
        <dbReference type="ARBA" id="ARBA00022806"/>
    </source>
</evidence>
<gene>
    <name evidence="12" type="primary">TPHA0L01260</name>
    <name evidence="12" type="ordered locus">TPHA_0L01260</name>
</gene>
<evidence type="ECO:0000256" key="4">
    <source>
        <dbReference type="ARBA" id="ARBA00022801"/>
    </source>
</evidence>
<dbReference type="Pfam" id="PF12513">
    <property type="entry name" value="SUV3_C"/>
    <property type="match status" value="1"/>
</dbReference>
<dbReference type="FunFam" id="3.40.50.300:FF:001549">
    <property type="entry name" value="SUV3p ATP-dependent RNA helicase"/>
    <property type="match status" value="1"/>
</dbReference>
<dbReference type="InterPro" id="IPR014001">
    <property type="entry name" value="Helicase_ATP-bd"/>
</dbReference>
<dbReference type="STRING" id="1071381.G8C005"/>
<keyword evidence="8" id="KW-0496">Mitochondrion</keyword>
<dbReference type="eggNOG" id="KOG0953">
    <property type="taxonomic scope" value="Eukaryota"/>
</dbReference>
<evidence type="ECO:0000313" key="13">
    <source>
        <dbReference type="Proteomes" id="UP000005666"/>
    </source>
</evidence>
<sequence length="739" mass="84985">MGQMNMLSRCFYYGIISRSSSTNAPAQLFRGKNWIQQKVKFDNLPKQELSTNVIVFSFDKNSSDKNSIYATDKNFQNTLDNAMKLVYNEKMIAFNEEEATNKFNAWKKLRDYIYSQLHDSDLNNVSKVFKPTLTEYFLSSSPSNLLVKLQNINKIENVVWMKLKEHKLINFDQYNQNITELQKYVYLISNAFDHVYDKDILIKQKPPYDSLQENNKISTILNPAEWFPEARKMRRNIIMHLGPTNSGKTYRALQKLKSAEVGYYAGPLRLLAREVYDRFKTEGLRCNLLTGEEIIEDLSEIGTPAGITSGTIEMVSMSKTFDVVVLDEIQMLADNDRGWAWTNALLGVKAKEVHLCGEKSALPVIKKIVESTGDNLIVHEYDRLGNLIVEKSPMNNDFKGLRKGDCVIAFSKKKILDLKLTVERETKLKVGVIYGSLPPETRVQQARLFNNGEYDVLVASDAVGMGLNLAIDRVIFTTDLKFNGKELQELTSSNIKQIGGRAGRYKHNDSSNEVAIGKVTSFHGDVLTTIRKGMEAPIEYIESATIWPTDEICIRLMTRFAPSTSLSDILELIALQLAQNSNNLYKLSELRNKLTAIKIFEDMEDIPFVEKLKLSNAPIKDVPLVKKAFAYFCETIGKRQTKTLLSYDLPFDIVKYSCIPQEKYNLEMYEALYNIVTLFCWLGNRYPNYFVDLEAAKRLRITIELIIFEKLDRLRKNPYEHNLHMRKLKVPRQKKWLWS</sequence>
<dbReference type="GO" id="GO:0006264">
    <property type="term" value="P:mitochondrial DNA replication"/>
    <property type="evidence" value="ECO:0007669"/>
    <property type="project" value="EnsemblFungi"/>
</dbReference>
<evidence type="ECO:0000256" key="8">
    <source>
        <dbReference type="ARBA" id="ARBA00023128"/>
    </source>
</evidence>
<evidence type="ECO:0000259" key="11">
    <source>
        <dbReference type="PROSITE" id="PS51194"/>
    </source>
</evidence>
<dbReference type="HOGENOM" id="CLU_010647_2_2_1"/>
<dbReference type="EC" id="3.6.4.13" evidence="2"/>
<dbReference type="RefSeq" id="XP_003687917.1">
    <property type="nucleotide sequence ID" value="XM_003687869.1"/>
</dbReference>
<dbReference type="EMBL" id="HE612867">
    <property type="protein sequence ID" value="CCE65483.1"/>
    <property type="molecule type" value="Genomic_DNA"/>
</dbReference>
<dbReference type="SUPFAM" id="SSF52540">
    <property type="entry name" value="P-loop containing nucleoside triphosphate hydrolases"/>
    <property type="match status" value="1"/>
</dbReference>
<dbReference type="PANTHER" id="PTHR12131:SF1">
    <property type="entry name" value="ATP-DEPENDENT RNA HELICASE SUPV3L1, MITOCHONDRIAL-RELATED"/>
    <property type="match status" value="1"/>
</dbReference>